<feature type="transmembrane region" description="Helical" evidence="1">
    <location>
        <begin position="92"/>
        <end position="122"/>
    </location>
</feature>
<sequence>MLVSTPMLILHVGGELLLASACLLAAWLHGREREGWRAAGFVSMALAALAGAVLYAGFSAVDDLHRQLAFVSSRIGLPLIAFVWLQGAPRHLALLALAAAMLLVPPPVALVGNALALVALAWPGRSRRWALAVAGSLAFLLAGLVIGIQGDWLGIPRVDLFHLCLATAVLAWIGARLRG</sequence>
<gene>
    <name evidence="2" type="ORF">ABS648_22835</name>
</gene>
<proteinExistence type="predicted"/>
<keyword evidence="1" id="KW-1133">Transmembrane helix</keyword>
<dbReference type="AlphaFoldDB" id="A0AAU7XY07"/>
<feature type="transmembrane region" description="Helical" evidence="1">
    <location>
        <begin position="129"/>
        <end position="148"/>
    </location>
</feature>
<feature type="transmembrane region" description="Helical" evidence="1">
    <location>
        <begin position="7"/>
        <end position="29"/>
    </location>
</feature>
<protein>
    <recommendedName>
        <fullName evidence="3">NADH:quinone oxidoreductase/Mrp antiporter membrane subunit domain-containing protein</fullName>
    </recommendedName>
</protein>
<dbReference type="RefSeq" id="WP_350446798.1">
    <property type="nucleotide sequence ID" value="NZ_CP158373.1"/>
</dbReference>
<evidence type="ECO:0000256" key="1">
    <source>
        <dbReference type="SAM" id="Phobius"/>
    </source>
</evidence>
<accession>A0AAU7XY07</accession>
<name>A0AAU7XY07_9PSED</name>
<feature type="transmembrane region" description="Helical" evidence="1">
    <location>
        <begin position="68"/>
        <end position="86"/>
    </location>
</feature>
<keyword evidence="1" id="KW-0812">Transmembrane</keyword>
<feature type="transmembrane region" description="Helical" evidence="1">
    <location>
        <begin position="160"/>
        <end position="177"/>
    </location>
</feature>
<feature type="transmembrane region" description="Helical" evidence="1">
    <location>
        <begin position="35"/>
        <end position="56"/>
    </location>
</feature>
<keyword evidence="1" id="KW-0472">Membrane</keyword>
<evidence type="ECO:0000313" key="2">
    <source>
        <dbReference type="EMBL" id="XBY62763.1"/>
    </source>
</evidence>
<organism evidence="2">
    <name type="scientific">Pseudomonas solani</name>
    <dbReference type="NCBI Taxonomy" id="2731552"/>
    <lineage>
        <taxon>Bacteria</taxon>
        <taxon>Pseudomonadati</taxon>
        <taxon>Pseudomonadota</taxon>
        <taxon>Gammaproteobacteria</taxon>
        <taxon>Pseudomonadales</taxon>
        <taxon>Pseudomonadaceae</taxon>
        <taxon>Pseudomonas</taxon>
    </lineage>
</organism>
<dbReference type="EMBL" id="CP158373">
    <property type="protein sequence ID" value="XBY62763.1"/>
    <property type="molecule type" value="Genomic_DNA"/>
</dbReference>
<evidence type="ECO:0008006" key="3">
    <source>
        <dbReference type="Google" id="ProtNLM"/>
    </source>
</evidence>
<reference evidence="2" key="1">
    <citation type="submission" date="2023-08" db="EMBL/GenBank/DDBJ databases">
        <title>Increased levels of nutrients transform a symbiont into a lethal pathobiont.</title>
        <authorList>
            <person name="Lachnit T."/>
            <person name="Ulrich L."/>
            <person name="Willmer F.M."/>
            <person name="Hasenbein T."/>
            <person name="Steiner L.X."/>
            <person name="Wolters M."/>
            <person name="Herbst E.M."/>
            <person name="Deines P."/>
        </authorList>
    </citation>
    <scope>NUCLEOTIDE SEQUENCE</scope>
    <source>
        <strain evidence="2">T3</strain>
    </source>
</reference>